<organism evidence="9 10">
    <name type="scientific">Pseudoalteromonas agarivorans</name>
    <dbReference type="NCBI Taxonomy" id="176102"/>
    <lineage>
        <taxon>Bacteria</taxon>
        <taxon>Pseudomonadati</taxon>
        <taxon>Pseudomonadota</taxon>
        <taxon>Gammaproteobacteria</taxon>
        <taxon>Alteromonadales</taxon>
        <taxon>Pseudoalteromonadaceae</taxon>
        <taxon>Pseudoalteromonas</taxon>
    </lineage>
</organism>
<evidence type="ECO:0000256" key="2">
    <source>
        <dbReference type="ARBA" id="ARBA00005233"/>
    </source>
</evidence>
<keyword evidence="3" id="KW-0488">Methylation</keyword>
<dbReference type="GO" id="GO:0015628">
    <property type="term" value="P:protein secretion by the type II secretion system"/>
    <property type="evidence" value="ECO:0007669"/>
    <property type="project" value="InterPro"/>
</dbReference>
<dbReference type="NCBIfam" id="TIGR02532">
    <property type="entry name" value="IV_pilin_GFxxxE"/>
    <property type="match status" value="1"/>
</dbReference>
<dbReference type="GO" id="GO:0044096">
    <property type="term" value="C:type IV pilus"/>
    <property type="evidence" value="ECO:0007669"/>
    <property type="project" value="TreeGrafter"/>
</dbReference>
<dbReference type="Pfam" id="PF07963">
    <property type="entry name" value="N_methyl"/>
    <property type="match status" value="1"/>
</dbReference>
<dbReference type="InterPro" id="IPR002416">
    <property type="entry name" value="T2SS_protein-GspH"/>
</dbReference>
<dbReference type="GO" id="GO:0016020">
    <property type="term" value="C:membrane"/>
    <property type="evidence" value="ECO:0007669"/>
    <property type="project" value="UniProtKB-SubCell"/>
</dbReference>
<reference evidence="9 10" key="1">
    <citation type="submission" date="2018-10" db="EMBL/GenBank/DDBJ databases">
        <title>Complete Genome Sequence and Transcriptomic Profiles of a Marine Bacterium, Pseudoalteromonas agarivorans Hao 2018.</title>
        <authorList>
            <person name="Hao L."/>
        </authorList>
    </citation>
    <scope>NUCLEOTIDE SEQUENCE [LARGE SCALE GENOMIC DNA]</scope>
    <source>
        <strain evidence="9 10">Hao 2018</strain>
    </source>
</reference>
<dbReference type="InterPro" id="IPR012902">
    <property type="entry name" value="N_methyl_site"/>
</dbReference>
<dbReference type="PROSITE" id="PS00409">
    <property type="entry name" value="PROKAR_NTER_METHYL"/>
    <property type="match status" value="1"/>
</dbReference>
<keyword evidence="6 8" id="KW-0472">Membrane</keyword>
<evidence type="ECO:0000256" key="3">
    <source>
        <dbReference type="ARBA" id="ARBA00022481"/>
    </source>
</evidence>
<dbReference type="SUPFAM" id="SSF54523">
    <property type="entry name" value="Pili subunits"/>
    <property type="match status" value="1"/>
</dbReference>
<dbReference type="PRINTS" id="PR00885">
    <property type="entry name" value="BCTERIALGSPH"/>
</dbReference>
<evidence type="ECO:0000313" key="9">
    <source>
        <dbReference type="EMBL" id="AYM87746.1"/>
    </source>
</evidence>
<proteinExistence type="inferred from homology"/>
<evidence type="ECO:0000256" key="1">
    <source>
        <dbReference type="ARBA" id="ARBA00004167"/>
    </source>
</evidence>
<keyword evidence="4 8" id="KW-0812">Transmembrane</keyword>
<dbReference type="AlphaFoldDB" id="A0AAD0XCQ5"/>
<dbReference type="InterPro" id="IPR045584">
    <property type="entry name" value="Pilin-like"/>
</dbReference>
<protein>
    <submittedName>
        <fullName evidence="9">Pilin</fullName>
    </submittedName>
</protein>
<dbReference type="InterPro" id="IPR001082">
    <property type="entry name" value="Pilin"/>
</dbReference>
<dbReference type="Proteomes" id="UP000279995">
    <property type="component" value="Chromosome I"/>
</dbReference>
<keyword evidence="5 8" id="KW-1133">Transmembrane helix</keyword>
<dbReference type="PANTHER" id="PTHR30093:SF34">
    <property type="entry name" value="PREPILIN PEPTIDASE-DEPENDENT PROTEIN D"/>
    <property type="match status" value="1"/>
</dbReference>
<comment type="similarity">
    <text evidence="2 7">Belongs to the N-Me-Phe pilin family.</text>
</comment>
<dbReference type="RefSeq" id="WP_121638014.1">
    <property type="nucleotide sequence ID" value="NZ_CP033065.1"/>
</dbReference>
<evidence type="ECO:0000256" key="4">
    <source>
        <dbReference type="ARBA" id="ARBA00022692"/>
    </source>
</evidence>
<feature type="transmembrane region" description="Helical" evidence="8">
    <location>
        <begin position="12"/>
        <end position="34"/>
    </location>
</feature>
<dbReference type="GO" id="GO:0015627">
    <property type="term" value="C:type II protein secretion system complex"/>
    <property type="evidence" value="ECO:0007669"/>
    <property type="project" value="InterPro"/>
</dbReference>
<sequence>MKTMTQKQQGFTLIELMIVVAIIGILAAVALPAYSDYQASSKLTAGLAEITGAKTDMEIRANNGEAVADVTALTSIKDDTTQNCIITADITAGVGTIECEIVNAPTQVSGATLTWTRSVAGEWTCATAGATDASLAPKSCPQAAP</sequence>
<evidence type="ECO:0000256" key="6">
    <source>
        <dbReference type="ARBA" id="ARBA00023136"/>
    </source>
</evidence>
<name>A0AAD0XCQ5_9GAMM</name>
<evidence type="ECO:0000313" key="10">
    <source>
        <dbReference type="Proteomes" id="UP000279995"/>
    </source>
</evidence>
<keyword evidence="7" id="KW-0281">Fimbrium</keyword>
<evidence type="ECO:0000256" key="8">
    <source>
        <dbReference type="SAM" id="Phobius"/>
    </source>
</evidence>
<dbReference type="Gene3D" id="3.30.700.10">
    <property type="entry name" value="Glycoprotein, Type 4 Pilin"/>
    <property type="match status" value="1"/>
</dbReference>
<evidence type="ECO:0000256" key="5">
    <source>
        <dbReference type="ARBA" id="ARBA00022989"/>
    </source>
</evidence>
<dbReference type="GO" id="GO:0043107">
    <property type="term" value="P:type IV pilus-dependent motility"/>
    <property type="evidence" value="ECO:0007669"/>
    <property type="project" value="TreeGrafter"/>
</dbReference>
<gene>
    <name evidence="9" type="ORF">D9T18_14130</name>
</gene>
<comment type="subcellular location">
    <subcellularLocation>
        <location evidence="1">Membrane</location>
        <topology evidence="1">Single-pass membrane protein</topology>
    </subcellularLocation>
</comment>
<evidence type="ECO:0000256" key="7">
    <source>
        <dbReference type="RuleBase" id="RU000389"/>
    </source>
</evidence>
<accession>A0AAD0XCQ5</accession>
<dbReference type="GO" id="GO:0007155">
    <property type="term" value="P:cell adhesion"/>
    <property type="evidence" value="ECO:0007669"/>
    <property type="project" value="InterPro"/>
</dbReference>
<dbReference type="PANTHER" id="PTHR30093">
    <property type="entry name" value="GENERAL SECRETION PATHWAY PROTEIN G"/>
    <property type="match status" value="1"/>
</dbReference>
<dbReference type="EMBL" id="CP033065">
    <property type="protein sequence ID" value="AYM87746.1"/>
    <property type="molecule type" value="Genomic_DNA"/>
</dbReference>
<dbReference type="Pfam" id="PF00114">
    <property type="entry name" value="Pilin"/>
    <property type="match status" value="1"/>
</dbReference>